<dbReference type="Proteomes" id="UP001145742">
    <property type="component" value="Unassembled WGS sequence"/>
</dbReference>
<evidence type="ECO:0000313" key="2">
    <source>
        <dbReference type="EMBL" id="KAJ7417178.1"/>
    </source>
</evidence>
<dbReference type="PANTHER" id="PTHR33332">
    <property type="entry name" value="REVERSE TRANSCRIPTASE DOMAIN-CONTAINING PROTEIN"/>
    <property type="match status" value="1"/>
</dbReference>
<comment type="caution">
    <text evidence="2">The sequence shown here is derived from an EMBL/GenBank/DDBJ whole genome shotgun (WGS) entry which is preliminary data.</text>
</comment>
<sequence>MINSQLALKLCRICCSNWIPTDLWGLMEFIQESSKTWLMSSHKLSLIFEQSWESERFQLTGSWTESILSKFADDTKIGGAVDSLEGRDALQRDFYKLEDWAIPNHMKSNKGKYQIRHLGCGNPGCLYRLGNEMLESSAMERDLGVLVDDKWNMSQQCPGSQEGQPCPGGHQAQHHQLGKILEYETTGDGPAQGQELDSVILVGPFQLGIFCDSVITTAGSGNENSKTMNKTYIGL</sequence>
<keyword evidence="3" id="KW-1185">Reference proteome</keyword>
<evidence type="ECO:0000256" key="1">
    <source>
        <dbReference type="SAM" id="MobiDB-lite"/>
    </source>
</evidence>
<accession>A0ABQ9DEZ4</accession>
<evidence type="ECO:0000313" key="3">
    <source>
        <dbReference type="Proteomes" id="UP001145742"/>
    </source>
</evidence>
<organism evidence="2 3">
    <name type="scientific">Willisornis vidua</name>
    <name type="common">Xingu scale-backed antbird</name>
    <dbReference type="NCBI Taxonomy" id="1566151"/>
    <lineage>
        <taxon>Eukaryota</taxon>
        <taxon>Metazoa</taxon>
        <taxon>Chordata</taxon>
        <taxon>Craniata</taxon>
        <taxon>Vertebrata</taxon>
        <taxon>Euteleostomi</taxon>
        <taxon>Archelosauria</taxon>
        <taxon>Archosauria</taxon>
        <taxon>Dinosauria</taxon>
        <taxon>Saurischia</taxon>
        <taxon>Theropoda</taxon>
        <taxon>Coelurosauria</taxon>
        <taxon>Aves</taxon>
        <taxon>Neognathae</taxon>
        <taxon>Neoaves</taxon>
        <taxon>Telluraves</taxon>
        <taxon>Australaves</taxon>
        <taxon>Passeriformes</taxon>
        <taxon>Thamnophilidae</taxon>
        <taxon>Willisornis</taxon>
    </lineage>
</organism>
<feature type="region of interest" description="Disordered" evidence="1">
    <location>
        <begin position="154"/>
        <end position="173"/>
    </location>
</feature>
<proteinExistence type="predicted"/>
<reference evidence="2" key="1">
    <citation type="submission" date="2019-10" db="EMBL/GenBank/DDBJ databases">
        <authorList>
            <person name="Soares A.E.R."/>
            <person name="Aleixo A."/>
            <person name="Schneider P."/>
            <person name="Miyaki C.Y."/>
            <person name="Schneider M.P."/>
            <person name="Mello C."/>
            <person name="Vasconcelos A.T.R."/>
        </authorList>
    </citation>
    <scope>NUCLEOTIDE SEQUENCE</scope>
    <source>
        <tissue evidence="2">Muscle</tissue>
    </source>
</reference>
<feature type="compositionally biased region" description="Polar residues" evidence="1">
    <location>
        <begin position="154"/>
        <end position="163"/>
    </location>
</feature>
<name>A0ABQ9DEZ4_9PASS</name>
<protein>
    <submittedName>
        <fullName evidence="2">Uncharacterized protein</fullName>
    </submittedName>
</protein>
<gene>
    <name evidence="2" type="ORF">WISP_65802</name>
</gene>
<dbReference type="EMBL" id="WHWB01033778">
    <property type="protein sequence ID" value="KAJ7417178.1"/>
    <property type="molecule type" value="Genomic_DNA"/>
</dbReference>